<feature type="region of interest" description="Disordered" evidence="1">
    <location>
        <begin position="1"/>
        <end position="39"/>
    </location>
</feature>
<name>A0AAV7M6I7_PLEWA</name>
<dbReference type="AlphaFoldDB" id="A0AAV7M6I7"/>
<dbReference type="EMBL" id="JANPWB010000014">
    <property type="protein sequence ID" value="KAJ1098729.1"/>
    <property type="molecule type" value="Genomic_DNA"/>
</dbReference>
<reference evidence="2" key="1">
    <citation type="journal article" date="2022" name="bioRxiv">
        <title>Sequencing and chromosome-scale assembly of the giantPleurodeles waltlgenome.</title>
        <authorList>
            <person name="Brown T."/>
            <person name="Elewa A."/>
            <person name="Iarovenko S."/>
            <person name="Subramanian E."/>
            <person name="Araus A.J."/>
            <person name="Petzold A."/>
            <person name="Susuki M."/>
            <person name="Suzuki K.-i.T."/>
            <person name="Hayashi T."/>
            <person name="Toyoda A."/>
            <person name="Oliveira C."/>
            <person name="Osipova E."/>
            <person name="Leigh N.D."/>
            <person name="Simon A."/>
            <person name="Yun M.H."/>
        </authorList>
    </citation>
    <scope>NUCLEOTIDE SEQUENCE</scope>
    <source>
        <strain evidence="2">20211129_DDA</strain>
        <tissue evidence="2">Liver</tissue>
    </source>
</reference>
<proteinExistence type="predicted"/>
<evidence type="ECO:0000256" key="1">
    <source>
        <dbReference type="SAM" id="MobiDB-lite"/>
    </source>
</evidence>
<keyword evidence="3" id="KW-1185">Reference proteome</keyword>
<organism evidence="2 3">
    <name type="scientific">Pleurodeles waltl</name>
    <name type="common">Iberian ribbed newt</name>
    <dbReference type="NCBI Taxonomy" id="8319"/>
    <lineage>
        <taxon>Eukaryota</taxon>
        <taxon>Metazoa</taxon>
        <taxon>Chordata</taxon>
        <taxon>Craniata</taxon>
        <taxon>Vertebrata</taxon>
        <taxon>Euteleostomi</taxon>
        <taxon>Amphibia</taxon>
        <taxon>Batrachia</taxon>
        <taxon>Caudata</taxon>
        <taxon>Salamandroidea</taxon>
        <taxon>Salamandridae</taxon>
        <taxon>Pleurodelinae</taxon>
        <taxon>Pleurodeles</taxon>
    </lineage>
</organism>
<evidence type="ECO:0000313" key="2">
    <source>
        <dbReference type="EMBL" id="KAJ1098729.1"/>
    </source>
</evidence>
<dbReference type="Proteomes" id="UP001066276">
    <property type="component" value="Chromosome 10"/>
</dbReference>
<protein>
    <submittedName>
        <fullName evidence="2">Uncharacterized protein</fullName>
    </submittedName>
</protein>
<accession>A0AAV7M6I7</accession>
<evidence type="ECO:0000313" key="3">
    <source>
        <dbReference type="Proteomes" id="UP001066276"/>
    </source>
</evidence>
<gene>
    <name evidence="2" type="ORF">NDU88_003836</name>
</gene>
<comment type="caution">
    <text evidence="2">The sequence shown here is derived from an EMBL/GenBank/DDBJ whole genome shotgun (WGS) entry which is preliminary data.</text>
</comment>
<sequence length="84" mass="8735">MAPPAPPEGHRHGHGRDGRLHSSGAYPVHGNPAGHGKTQLRVRAQVPAALRVSMLMGARLSGSAAARRQLTVLFPCQCSPSGPV</sequence>